<dbReference type="InterPro" id="IPR019888">
    <property type="entry name" value="Tscrpt_reg_AsnC-like"/>
</dbReference>
<evidence type="ECO:0000313" key="6">
    <source>
        <dbReference type="Proteomes" id="UP000313231"/>
    </source>
</evidence>
<dbReference type="GO" id="GO:0005829">
    <property type="term" value="C:cytosol"/>
    <property type="evidence" value="ECO:0007669"/>
    <property type="project" value="TreeGrafter"/>
</dbReference>
<name>A0A5C4W1L6_9ACTN</name>
<dbReference type="InterPro" id="IPR019887">
    <property type="entry name" value="Tscrpt_reg_AsnC/Lrp_C"/>
</dbReference>
<dbReference type="PROSITE" id="PS50956">
    <property type="entry name" value="HTH_ASNC_2"/>
    <property type="match status" value="1"/>
</dbReference>
<dbReference type="GO" id="GO:0043565">
    <property type="term" value="F:sequence-specific DNA binding"/>
    <property type="evidence" value="ECO:0007669"/>
    <property type="project" value="InterPro"/>
</dbReference>
<comment type="caution">
    <text evidence="5">The sequence shown here is derived from an EMBL/GenBank/DDBJ whole genome shotgun (WGS) entry which is preliminary data.</text>
</comment>
<dbReference type="InterPro" id="IPR036390">
    <property type="entry name" value="WH_DNA-bd_sf"/>
</dbReference>
<keyword evidence="2" id="KW-0238">DNA-binding</keyword>
<dbReference type="InterPro" id="IPR036388">
    <property type="entry name" value="WH-like_DNA-bd_sf"/>
</dbReference>
<keyword evidence="1" id="KW-0805">Transcription regulation</keyword>
<dbReference type="GO" id="GO:0043200">
    <property type="term" value="P:response to amino acid"/>
    <property type="evidence" value="ECO:0007669"/>
    <property type="project" value="TreeGrafter"/>
</dbReference>
<dbReference type="Pfam" id="PF13412">
    <property type="entry name" value="HTH_24"/>
    <property type="match status" value="1"/>
</dbReference>
<dbReference type="Proteomes" id="UP000313231">
    <property type="component" value="Unassembled WGS sequence"/>
</dbReference>
<sequence>MTLDQIDLALLTALTEHPRAGDLELSRQTKVARATVQSRLRRLTEAGVIADWDPTIDVAAAGFEVQAYVTLEIAQGALDEVARDLEAIPQVLEAYVTTGSFDVLCRVATRSHPELQATLVRIDQASAVVRSTSVMVLSVLVAPRVLPLLASAEPVPSRRAPAYRTAHRTRGKVFPST</sequence>
<accession>A0A5C4W1L6</accession>
<proteinExistence type="predicted"/>
<organism evidence="5 6">
    <name type="scientific">Nocardioides albidus</name>
    <dbReference type="NCBI Taxonomy" id="1517589"/>
    <lineage>
        <taxon>Bacteria</taxon>
        <taxon>Bacillati</taxon>
        <taxon>Actinomycetota</taxon>
        <taxon>Actinomycetes</taxon>
        <taxon>Propionibacteriales</taxon>
        <taxon>Nocardioidaceae</taxon>
        <taxon>Nocardioides</taxon>
    </lineage>
</organism>
<evidence type="ECO:0000256" key="2">
    <source>
        <dbReference type="ARBA" id="ARBA00023125"/>
    </source>
</evidence>
<keyword evidence="6" id="KW-1185">Reference proteome</keyword>
<reference evidence="5 6" key="1">
    <citation type="journal article" date="2016" name="Int. J. Syst. Evol. Microbiol.">
        <title>Nocardioides albidus sp. nov., an actinobacterium isolated from garden soil.</title>
        <authorList>
            <person name="Singh H."/>
            <person name="Du J."/>
            <person name="Trinh H."/>
            <person name="Won K."/>
            <person name="Yang J.E."/>
            <person name="Yin C."/>
            <person name="Kook M."/>
            <person name="Yi T.H."/>
        </authorList>
    </citation>
    <scope>NUCLEOTIDE SEQUENCE [LARGE SCALE GENOMIC DNA]</scope>
    <source>
        <strain evidence="5 6">CCTCC AB 2015297</strain>
    </source>
</reference>
<keyword evidence="3" id="KW-0804">Transcription</keyword>
<dbReference type="SMART" id="SM00344">
    <property type="entry name" value="HTH_ASNC"/>
    <property type="match status" value="1"/>
</dbReference>
<evidence type="ECO:0000256" key="3">
    <source>
        <dbReference type="ARBA" id="ARBA00023163"/>
    </source>
</evidence>
<dbReference type="OrthoDB" id="9809462at2"/>
<evidence type="ECO:0000256" key="1">
    <source>
        <dbReference type="ARBA" id="ARBA00023015"/>
    </source>
</evidence>
<evidence type="ECO:0000313" key="5">
    <source>
        <dbReference type="EMBL" id="TNM42041.1"/>
    </source>
</evidence>
<dbReference type="SUPFAM" id="SSF46785">
    <property type="entry name" value="Winged helix' DNA-binding domain"/>
    <property type="match status" value="1"/>
</dbReference>
<evidence type="ECO:0000259" key="4">
    <source>
        <dbReference type="PROSITE" id="PS50956"/>
    </source>
</evidence>
<feature type="domain" description="HTH asnC-type" evidence="4">
    <location>
        <begin position="3"/>
        <end position="64"/>
    </location>
</feature>
<dbReference type="EMBL" id="VDMP01000021">
    <property type="protein sequence ID" value="TNM42041.1"/>
    <property type="molecule type" value="Genomic_DNA"/>
</dbReference>
<dbReference type="SUPFAM" id="SSF54909">
    <property type="entry name" value="Dimeric alpha+beta barrel"/>
    <property type="match status" value="1"/>
</dbReference>
<dbReference type="Gene3D" id="3.30.70.920">
    <property type="match status" value="1"/>
</dbReference>
<dbReference type="PANTHER" id="PTHR30154">
    <property type="entry name" value="LEUCINE-RESPONSIVE REGULATORY PROTEIN"/>
    <property type="match status" value="1"/>
</dbReference>
<dbReference type="PANTHER" id="PTHR30154:SF34">
    <property type="entry name" value="TRANSCRIPTIONAL REGULATOR AZLB"/>
    <property type="match status" value="1"/>
</dbReference>
<dbReference type="Pfam" id="PF01037">
    <property type="entry name" value="AsnC_trans_reg"/>
    <property type="match status" value="1"/>
</dbReference>
<dbReference type="InterPro" id="IPR000485">
    <property type="entry name" value="AsnC-type_HTH_dom"/>
</dbReference>
<dbReference type="PRINTS" id="PR00033">
    <property type="entry name" value="HTHASNC"/>
</dbReference>
<dbReference type="InterPro" id="IPR011008">
    <property type="entry name" value="Dimeric_a/b-barrel"/>
</dbReference>
<dbReference type="Gene3D" id="1.10.10.10">
    <property type="entry name" value="Winged helix-like DNA-binding domain superfamily/Winged helix DNA-binding domain"/>
    <property type="match status" value="1"/>
</dbReference>
<protein>
    <submittedName>
        <fullName evidence="5">Winged helix-turn-helix transcriptional regulator</fullName>
    </submittedName>
</protein>
<dbReference type="AlphaFoldDB" id="A0A5C4W1L6"/>
<gene>
    <name evidence="5" type="ORF">FHP29_08345</name>
</gene>